<keyword evidence="3" id="KW-1185">Reference proteome</keyword>
<evidence type="ECO:0000256" key="1">
    <source>
        <dbReference type="SAM" id="Phobius"/>
    </source>
</evidence>
<keyword evidence="1" id="KW-0812">Transmembrane</keyword>
<dbReference type="AlphaFoldDB" id="A0A8J8NEG4"/>
<sequence length="142" mass="15255">MKWQGSNGLPSLAASLSAIIIGSVGTVVVLIMSVTMLATPVTTIIIVKDTLDSVSGSTGSTKTKQDIINVKNVTQLSHCIPLNGLSHPCYLSRLGLPSPPPLLLLMGTESCEKADMLAYWWGFGWRAFAQVMEGLRFQECQC</sequence>
<name>A0A8J8NEG4_HALGN</name>
<comment type="caution">
    <text evidence="2">The sequence shown here is derived from an EMBL/GenBank/DDBJ whole genome shotgun (WGS) entry which is preliminary data.</text>
</comment>
<reference evidence="2" key="1">
    <citation type="submission" date="2019-06" db="EMBL/GenBank/DDBJ databases">
        <authorList>
            <person name="Zheng W."/>
        </authorList>
    </citation>
    <scope>NUCLEOTIDE SEQUENCE</scope>
    <source>
        <strain evidence="2">QDHG01</strain>
    </source>
</reference>
<gene>
    <name evidence="2" type="ORF">FGO68_gene4884</name>
</gene>
<dbReference type="Proteomes" id="UP000785679">
    <property type="component" value="Unassembled WGS sequence"/>
</dbReference>
<protein>
    <submittedName>
        <fullName evidence="2">Uncharacterized protein</fullName>
    </submittedName>
</protein>
<accession>A0A8J8NEG4</accession>
<keyword evidence="1" id="KW-0472">Membrane</keyword>
<proteinExistence type="predicted"/>
<feature type="transmembrane region" description="Helical" evidence="1">
    <location>
        <begin position="12"/>
        <end position="38"/>
    </location>
</feature>
<keyword evidence="1" id="KW-1133">Transmembrane helix</keyword>
<dbReference type="EMBL" id="RRYP01020662">
    <property type="protein sequence ID" value="TNV72865.1"/>
    <property type="molecule type" value="Genomic_DNA"/>
</dbReference>
<organism evidence="2 3">
    <name type="scientific">Halteria grandinella</name>
    <dbReference type="NCBI Taxonomy" id="5974"/>
    <lineage>
        <taxon>Eukaryota</taxon>
        <taxon>Sar</taxon>
        <taxon>Alveolata</taxon>
        <taxon>Ciliophora</taxon>
        <taxon>Intramacronucleata</taxon>
        <taxon>Spirotrichea</taxon>
        <taxon>Stichotrichia</taxon>
        <taxon>Sporadotrichida</taxon>
        <taxon>Halteriidae</taxon>
        <taxon>Halteria</taxon>
    </lineage>
</organism>
<evidence type="ECO:0000313" key="2">
    <source>
        <dbReference type="EMBL" id="TNV72865.1"/>
    </source>
</evidence>
<evidence type="ECO:0000313" key="3">
    <source>
        <dbReference type="Proteomes" id="UP000785679"/>
    </source>
</evidence>